<dbReference type="STRING" id="454136.NIES2119_00080"/>
<name>A0A1U7ITE6_9CYAN</name>
<organism evidence="1 2">
    <name type="scientific">[Phormidium ambiguum] IAM M-71</name>
    <dbReference type="NCBI Taxonomy" id="454136"/>
    <lineage>
        <taxon>Bacteria</taxon>
        <taxon>Bacillati</taxon>
        <taxon>Cyanobacteriota</taxon>
        <taxon>Cyanophyceae</taxon>
        <taxon>Oscillatoriophycideae</taxon>
        <taxon>Aerosakkonematales</taxon>
        <taxon>Aerosakkonemataceae</taxon>
        <taxon>Floridanema</taxon>
    </lineage>
</organism>
<gene>
    <name evidence="1" type="ORF">NIES2119_00080</name>
</gene>
<reference evidence="1 2" key="1">
    <citation type="submission" date="2016-11" db="EMBL/GenBank/DDBJ databases">
        <title>Draft Genome Sequences of Nine Cyanobacterial Strains from Diverse Habitats.</title>
        <authorList>
            <person name="Zhu T."/>
            <person name="Hou S."/>
            <person name="Lu X."/>
            <person name="Hess W.R."/>
        </authorList>
    </citation>
    <scope>NUCLEOTIDE SEQUENCE [LARGE SCALE GENOMIC DNA]</scope>
    <source>
        <strain evidence="1 2">IAM M-71</strain>
    </source>
</reference>
<comment type="caution">
    <text evidence="1">The sequence shown here is derived from an EMBL/GenBank/DDBJ whole genome shotgun (WGS) entry which is preliminary data.</text>
</comment>
<dbReference type="OrthoDB" id="512085at2"/>
<evidence type="ECO:0000313" key="1">
    <source>
        <dbReference type="EMBL" id="OKH40755.1"/>
    </source>
</evidence>
<dbReference type="RefSeq" id="WP_073591429.1">
    <property type="nucleotide sequence ID" value="NZ_MRCE01000001.1"/>
</dbReference>
<evidence type="ECO:0000313" key="2">
    <source>
        <dbReference type="Proteomes" id="UP000185860"/>
    </source>
</evidence>
<dbReference type="AlphaFoldDB" id="A0A1U7ITE6"/>
<dbReference type="EMBL" id="MRCE01000001">
    <property type="protein sequence ID" value="OKH40755.1"/>
    <property type="molecule type" value="Genomic_DNA"/>
</dbReference>
<dbReference type="Proteomes" id="UP000185860">
    <property type="component" value="Unassembled WGS sequence"/>
</dbReference>
<proteinExistence type="predicted"/>
<sequence>MSIDRLREVEEFLQMLREQRRSLEKEILLTTGLQQTQAEQRLRKDIKPKLREYETEYWQILASESETVAIPEPEIEVVIAEIVEQTAQLQTSPEYSDKVKVLEWLQRIHAEVSKPGTPAAAKLKGTLSLMPPFVNLSYEAELDTENFLRTNFPTFTKLYEKVAKKS</sequence>
<protein>
    <submittedName>
        <fullName evidence="1">Uncharacterized protein</fullName>
    </submittedName>
</protein>
<accession>A0A1U7ITE6</accession>